<evidence type="ECO:0000256" key="13">
    <source>
        <dbReference type="ARBA" id="ARBA00069509"/>
    </source>
</evidence>
<dbReference type="PROSITE" id="PS01187">
    <property type="entry name" value="EGF_CA"/>
    <property type="match status" value="13"/>
</dbReference>
<dbReference type="FunFam" id="2.10.25.10:FF:000038">
    <property type="entry name" value="Fibrillin 2"/>
    <property type="match status" value="2"/>
</dbReference>
<feature type="domain" description="EGF-like" evidence="17">
    <location>
        <begin position="1869"/>
        <end position="1904"/>
    </location>
</feature>
<feature type="domain" description="EGF-like" evidence="17">
    <location>
        <begin position="1047"/>
        <end position="1089"/>
    </location>
</feature>
<dbReference type="Pfam" id="PF14670">
    <property type="entry name" value="FXa_inhibition"/>
    <property type="match status" value="1"/>
</dbReference>
<evidence type="ECO:0000256" key="11">
    <source>
        <dbReference type="ARBA" id="ARBA00023157"/>
    </source>
</evidence>
<dbReference type="FunFam" id="2.10.25.10:FF:000096">
    <property type="entry name" value="Putative fibrillin 2"/>
    <property type="match status" value="2"/>
</dbReference>
<keyword evidence="11 14" id="KW-1015">Disulfide bond</keyword>
<dbReference type="Proteomes" id="UP000007635">
    <property type="component" value="Chromosome II"/>
</dbReference>
<dbReference type="CDD" id="cd00054">
    <property type="entry name" value="EGF_CA"/>
    <property type="match status" value="23"/>
</dbReference>
<dbReference type="FunFam" id="2.10.25.10:FF:000005">
    <property type="entry name" value="Fibrillin 2"/>
    <property type="match status" value="1"/>
</dbReference>
<feature type="domain" description="EGF-like" evidence="17">
    <location>
        <begin position="742"/>
        <end position="783"/>
    </location>
</feature>
<reference evidence="19 20" key="1">
    <citation type="journal article" date="2021" name="G3 (Bethesda)">
        <title>Improved contiguity of the threespine stickleback genome using long-read sequencing.</title>
        <authorList>
            <person name="Nath S."/>
            <person name="Shaw D.E."/>
            <person name="White M.A."/>
        </authorList>
    </citation>
    <scope>NUCLEOTIDE SEQUENCE [LARGE SCALE GENOMIC DNA]</scope>
    <source>
        <strain evidence="19 20">Lake Benthic</strain>
    </source>
</reference>
<feature type="domain" description="EGF-like" evidence="17">
    <location>
        <begin position="1827"/>
        <end position="1864"/>
    </location>
</feature>
<feature type="domain" description="TB" evidence="18">
    <location>
        <begin position="2036"/>
        <end position="2081"/>
    </location>
</feature>
<dbReference type="Pfam" id="PF12947">
    <property type="entry name" value="EGF_3"/>
    <property type="match status" value="1"/>
</dbReference>
<dbReference type="FunFam" id="2.10.25.10:FF:000014">
    <property type="entry name" value="Latent-transforming growth factor beta-binding protein 3"/>
    <property type="match status" value="1"/>
</dbReference>
<dbReference type="InterPro" id="IPR017878">
    <property type="entry name" value="TB_dom"/>
</dbReference>
<dbReference type="Ensembl" id="ENSGACT00000038146.1">
    <property type="protein sequence ID" value="ENSGACP00000031496.1"/>
    <property type="gene ID" value="ENSGACG00000016773.2"/>
</dbReference>
<feature type="domain" description="EGF-like" evidence="17">
    <location>
        <begin position="1005"/>
        <end position="1046"/>
    </location>
</feature>
<feature type="domain" description="EGF-like" evidence="17">
    <location>
        <begin position="1626"/>
        <end position="1662"/>
    </location>
</feature>
<feature type="domain" description="EGF-like" evidence="17">
    <location>
        <begin position="1215"/>
        <end position="1256"/>
    </location>
</feature>
<comment type="caution">
    <text evidence="14">Lacks conserved residue(s) required for the propagation of feature annotation.</text>
</comment>
<evidence type="ECO:0000256" key="2">
    <source>
        <dbReference type="ARBA" id="ARBA00008972"/>
    </source>
</evidence>
<dbReference type="InterPro" id="IPR049883">
    <property type="entry name" value="NOTCH1_EGF-like"/>
</dbReference>
<dbReference type="InterPro" id="IPR040872">
    <property type="entry name" value="Fibrillin_U_N"/>
</dbReference>
<dbReference type="FunFam" id="3.90.290.10:FF:000011">
    <property type="entry name" value="Fibrillin 2"/>
    <property type="match status" value="1"/>
</dbReference>
<dbReference type="InterPro" id="IPR036773">
    <property type="entry name" value="TB_dom_sf"/>
</dbReference>
<feature type="domain" description="EGF-like" evidence="17">
    <location>
        <begin position="249"/>
        <end position="290"/>
    </location>
</feature>
<feature type="domain" description="EGF-like" evidence="17">
    <location>
        <begin position="503"/>
        <end position="544"/>
    </location>
</feature>
<dbReference type="FunFam" id="2.10.25.10:FF:000058">
    <property type="entry name" value="Fibrillin 2"/>
    <property type="match status" value="1"/>
</dbReference>
<dbReference type="InterPro" id="IPR000742">
    <property type="entry name" value="EGF"/>
</dbReference>
<feature type="domain" description="EGF-like" evidence="17">
    <location>
        <begin position="784"/>
        <end position="823"/>
    </location>
</feature>
<dbReference type="FunFam" id="3.90.290.10:FF:000005">
    <property type="entry name" value="Fibrillin 2"/>
    <property type="match status" value="1"/>
</dbReference>
<feature type="disulfide bond" evidence="14">
    <location>
        <begin position="1873"/>
        <end position="1883"/>
    </location>
</feature>
<feature type="domain" description="EGF-like" evidence="17">
    <location>
        <begin position="1132"/>
        <end position="1173"/>
    </location>
</feature>
<feature type="domain" description="TB" evidence="18">
    <location>
        <begin position="632"/>
        <end position="688"/>
    </location>
</feature>
<dbReference type="Pfam" id="PF18193">
    <property type="entry name" value="Fibrillin_U_N"/>
    <property type="match status" value="1"/>
</dbReference>
<feature type="chain" id="PRO_5043013628" description="Fibrillin-1" evidence="16">
    <location>
        <begin position="25"/>
        <end position="2665"/>
    </location>
</feature>
<feature type="domain" description="TB" evidence="18">
    <location>
        <begin position="337"/>
        <end position="383"/>
    </location>
</feature>
<dbReference type="InterPro" id="IPR052080">
    <property type="entry name" value="vWF_C/EGF_Fibrillin"/>
</dbReference>
<feature type="domain" description="TB" evidence="18">
    <location>
        <begin position="1509"/>
        <end position="1567"/>
    </location>
</feature>
<keyword evidence="6" id="KW-0597">Phosphoprotein</keyword>
<feature type="domain" description="EGF-like" evidence="17">
    <location>
        <begin position="1584"/>
        <end position="1625"/>
    </location>
</feature>
<feature type="domain" description="EGF-like" evidence="17">
    <location>
        <begin position="1786"/>
        <end position="1826"/>
    </location>
</feature>
<feature type="domain" description="EGF-like" evidence="17">
    <location>
        <begin position="1990"/>
        <end position="2031"/>
    </location>
</feature>
<evidence type="ECO:0000256" key="7">
    <source>
        <dbReference type="ARBA" id="ARBA00022702"/>
    </source>
</evidence>
<proteinExistence type="inferred from homology"/>
<dbReference type="Pfam" id="PF21364">
    <property type="entry name" value="EGF_FBN_1st"/>
    <property type="match status" value="1"/>
</dbReference>
<feature type="domain" description="EGF-like" evidence="17">
    <location>
        <begin position="291"/>
        <end position="332"/>
    </location>
</feature>
<feature type="disulfide bond" evidence="14">
    <location>
        <begin position="788"/>
        <end position="798"/>
    </location>
</feature>
<evidence type="ECO:0000256" key="4">
    <source>
        <dbReference type="ARBA" id="ARBA00022530"/>
    </source>
</evidence>
<dbReference type="FunFam" id="2.10.25.10:FF:000071">
    <property type="entry name" value="Fibrillin 2"/>
    <property type="match status" value="1"/>
</dbReference>
<dbReference type="FunFam" id="2.10.25.10:FF:000159">
    <property type="entry name" value="Fibrillin 2"/>
    <property type="match status" value="1"/>
</dbReference>
<organism evidence="19 20">
    <name type="scientific">Gasterosteus aculeatus aculeatus</name>
    <name type="common">three-spined stickleback</name>
    <dbReference type="NCBI Taxonomy" id="481459"/>
    <lineage>
        <taxon>Eukaryota</taxon>
        <taxon>Metazoa</taxon>
        <taxon>Chordata</taxon>
        <taxon>Craniata</taxon>
        <taxon>Vertebrata</taxon>
        <taxon>Euteleostomi</taxon>
        <taxon>Actinopterygii</taxon>
        <taxon>Neopterygii</taxon>
        <taxon>Teleostei</taxon>
        <taxon>Neoteleostei</taxon>
        <taxon>Acanthomorphata</taxon>
        <taxon>Eupercaria</taxon>
        <taxon>Perciformes</taxon>
        <taxon>Cottioidei</taxon>
        <taxon>Gasterosteales</taxon>
        <taxon>Gasterosteidae</taxon>
        <taxon>Gasterosteus</taxon>
    </lineage>
</organism>
<dbReference type="SUPFAM" id="SSF57184">
    <property type="entry name" value="Growth factor receptor domain"/>
    <property type="match status" value="8"/>
</dbReference>
<dbReference type="SUPFAM" id="SSF57581">
    <property type="entry name" value="TB module/8-cys domain"/>
    <property type="match status" value="9"/>
</dbReference>
<feature type="region of interest" description="Disordered" evidence="15">
    <location>
        <begin position="2521"/>
        <end position="2540"/>
    </location>
</feature>
<dbReference type="SUPFAM" id="SSF57196">
    <property type="entry name" value="EGF/Laminin"/>
    <property type="match status" value="13"/>
</dbReference>
<keyword evidence="5 14" id="KW-0245">EGF-like domain</keyword>
<dbReference type="FunFam" id="2.10.25.10:FF:000002">
    <property type="entry name" value="Latent-transforming growth factor beta-binding protein 3"/>
    <property type="match status" value="1"/>
</dbReference>
<sequence>MRRLLQLSVALVALLSLCAELGDAAEVLETEDSGTMSKQTDSRATRAKRRGGSDVLRGPNVCGSRNNAYCCPGWKTLTGGNQCIVPICRSTCGDGFCSRPNMCTCPNGQIAPSCGSKSVQHCNVRCMNGGSCAEDNCQCQKGYVGNHCGQPVCENGCLNGGRCVGPNRCVCTYGFTGAQCERDYRTGPCFASVHNQMCQGQLTGIVCTKTLCCATVGRAWGHPCEMCPAQPQPCRRGFIPNHRTGACQDVDECQAIPGICEGGNCINTVGSFECKCPAGHKFNEVSQKCDDLDECSNIPGLCGVGECSNTAGSYFCKCPQGYYTSSDGSRCIDSRGGYCFASLLNGRCANQNSQLVTKMQCCCDSGRCWSDRSTPEMCPIRGTGVVPRFWLAYLCQSLHHTKITLLLFSHVCPGIIQTQNITNMCQAYRTLCQNGRCIPMPSIGYRCECNMGFKLNDRGECFDADECERSPCAHGDCVNTPGSYICQCPAGFQTTATRTECRDLDECVANGRICNNGRCVNTVGSFHCVCNAGFEISGDGKNCQDQDECLIRNMCLNGLCINDDGSFKCICKPGFLLDTSGRMCVDIDECETPGMCMNGRCVNTEGSFRCECAAGMAVGLDGRVCVDTHMRSSCYGGYKRGQCVRPLFGAVTKSQCCCASTATGIEFAYGEPCQPCPPQSSAEFLALCPSGIGTSVDGRDINECALDPDLCQNGVCENMVRTFKCDCNEGFEVDLTGKNCVDIDECLMNRLLCENGLCRNTPGSFTCQCPKGYLFDPEADVCTDVDECLSSPCVNGDCRNSQGSFVCLCSLGSSLDSTGMECIETTKSTCWLKIVNNRCEVNINGATLKSHCCATLGEAWNSPCAKCEKDPICGKGFARVKGNACEDVDECQVFPGVCINGKCINTPGSFFCQCPPGMTVDVSGRTCIDLRMEHCYLTHDDERCGAAIPGRQRVDACCCSVGVAWGPECDECPERGTPEYARLCPRGPGFSHRGDFLNGRPFLKDINECRMINSLCSNGRCRNTVGSFRCRCDNGYALDSDERNCTDIDECHISPDLCGQGRCVNTFGDFKCECFEGYESGFMMMKNCMDIDECERNPLLCRGGECVNTEGSFQCMCPEGHEIAPDGSACLDINECDLSDRLCRNGQCVNMVGRYQCSCDTGYKSTENRLECVDIDECTIENGGCETFCTNSEGSYECSCHSGYALMPDLRSCTDIDECEESAEICDGGQCSNTPGTYQCLCFDGFMSSDDVKTCLDVDECDLNSNICLSGNCENTKGSFICHCDLGFSVRKGTTGCTDVNECEIGAHNCDRQATCTNTAGGFKCNCSPGWIGDGLKCTDLDECSNGTHMCSNNADCLNTMGSYRCACKDGFSGDGFYCSDSDECAENGNLCENGHCLNLQGGFRCECDMGFVPTPEGKACKDIDECTFADICVHGRCQNIPGLFRCDCNVGYELDRSGGNCTDINECADPTICINGICVNIPGSYHCNCPPDFELNPTRVGCVDTRSGSCYLDVRARGDASESLECSREIGVGVSKASCCCSHGAGWGNPCEACPFTNSTEYKTLCPGGEGFSPNPITVILEDINECRELPGLCQGGQCINTFGSFQCECPRGYALNAETRICEDVNECEQKGICGPGQCYNTIGNYTCICPADYMQVNGGNNCMDMRKSFCYRNFYSDNGTCDGELTFNITKKACCCSYNMGRAWNKPCDRCPLTGTDEFPILCGSDKWGFGIDIITGRIVDIDECREIPGVCENGVCINMVGSFRCECPIGFVYNDKLLICEDIDECQNGPVCQQNAACLNLPGSYRCECKPGYRSSPTGQCLDRNECLENPGVCNPGQCIDFVGGYRCICPNGFKTTRDQSMCVDVDECERQPCGNGTCKNTVGSYNCLCYPGFQNSHNGDCIDVDECSTQRGMCRNGQCVNAVGSFLCVCNDGYELTLDGRTCTDINECAVNPGTCGAGTCLNLDGSYRCICPPGYYLHEETCEDIDECSQAPEICTFGTCSNTEGSFTCLCPEGFQVSASGRRCLDIRVNSCYTKFENGRCLAPKPQLTSKEECCCTGMPGQGWGDPCEICPTKGEGTPGSPAPSSHSREELYIDECLNDPCINGQCINIDGSFRCECPMGYHLDTSKVQCEDTNECAAGNPCGNGTCNNVIGGFECACEDGFEPGPMMTCEDINECSQNPLLCAFRCVNVVGSYECKCPTGYVLREDKRMCKDQNECEDGIDDCASRGMTCKNLIGTYMCICSPGYTRQPGGDGCMDLNECLAKPAVCKNGRCENTVGSFRCRCDQGFVANPTQTECIDNREGFCFTEVLTTLCQMTSSNRNLVTKSECCCDGGRGWGTNCELCPLPGTTQYKKMCPLGPGFTTDGRDVDECIQAPKPCNFICKNTEGGYLCSCPRGYILQEDGKSCRDLDECSTKQHNCQFLCVNTIGGFTCKCPAGFTQHHTACIGKSTNAQYTYHSAPTTPAIGLCLRFRHCVTGLGFTGGDSGAGEGGEVDDNSLSPEACYECKINGYPKKGRKRRSSNSTQEEPQQDVQEMVSLASVDVEDTLRLHLNVSDLGSRAHILQFTPALSALSDHVRYSIDYGNEGGYFKINQREGVSYLHLSKKKALPPGAYSLQISSVPLYREEELAALEDRHDKDYLTGQLGDVLKMRVQIVLH</sequence>
<feature type="domain" description="EGF-like" evidence="17">
    <location>
        <begin position="1340"/>
        <end position="1380"/>
    </location>
</feature>
<feature type="domain" description="EGF-like" evidence="17">
    <location>
        <begin position="887"/>
        <end position="928"/>
    </location>
</feature>
<feature type="domain" description="EGF-like" evidence="17">
    <location>
        <begin position="463"/>
        <end position="502"/>
    </location>
</feature>
<feature type="domain" description="EGF-like" evidence="17">
    <location>
        <begin position="2220"/>
        <end position="2263"/>
    </location>
</feature>
<feature type="domain" description="EGF-like" evidence="17">
    <location>
        <begin position="2264"/>
        <end position="2305"/>
    </location>
</feature>
<dbReference type="InterPro" id="IPR018097">
    <property type="entry name" value="EGF_Ca-bd_CS"/>
</dbReference>
<keyword evidence="8 16" id="KW-0732">Signal</keyword>
<feature type="domain" description="TB" evidence="18">
    <location>
        <begin position="828"/>
        <end position="867"/>
    </location>
</feature>
<feature type="compositionally biased region" description="Polar residues" evidence="15">
    <location>
        <begin position="2529"/>
        <end position="2540"/>
    </location>
</feature>
<accession>A0AAQ4NYE7</accession>
<feature type="disulfide bond" evidence="14">
    <location>
        <begin position="467"/>
        <end position="477"/>
    </location>
</feature>
<evidence type="ECO:0000256" key="9">
    <source>
        <dbReference type="ARBA" id="ARBA00022737"/>
    </source>
</evidence>
<evidence type="ECO:0000256" key="3">
    <source>
        <dbReference type="ARBA" id="ARBA00022525"/>
    </source>
</evidence>
<evidence type="ECO:0000259" key="17">
    <source>
        <dbReference type="PROSITE" id="PS50026"/>
    </source>
</evidence>
<protein>
    <recommendedName>
        <fullName evidence="13">Fibrillin-1</fullName>
    </recommendedName>
</protein>
<name>A0AAQ4NYE7_GASAC</name>
<reference evidence="19" key="2">
    <citation type="submission" date="2025-08" db="UniProtKB">
        <authorList>
            <consortium name="Ensembl"/>
        </authorList>
    </citation>
    <scope>IDENTIFICATION</scope>
</reference>
<dbReference type="InterPro" id="IPR024731">
    <property type="entry name" value="NELL2-like_EGF"/>
</dbReference>
<feature type="domain" description="EGF-like" evidence="17">
    <location>
        <begin position="1090"/>
        <end position="1131"/>
    </location>
</feature>
<keyword evidence="3" id="KW-0964">Secreted</keyword>
<feature type="domain" description="EGF-like" evidence="17">
    <location>
        <begin position="1464"/>
        <end position="1504"/>
    </location>
</feature>
<evidence type="ECO:0000256" key="15">
    <source>
        <dbReference type="SAM" id="MobiDB-lite"/>
    </source>
</evidence>
<feature type="domain" description="EGF-like" evidence="17">
    <location>
        <begin position="545"/>
        <end position="581"/>
    </location>
</feature>
<dbReference type="InterPro" id="IPR000152">
    <property type="entry name" value="EGF-type_Asp/Asn_hydroxyl_site"/>
</dbReference>
<evidence type="ECO:0000313" key="19">
    <source>
        <dbReference type="Ensembl" id="ENSGACP00000031496.1"/>
    </source>
</evidence>
<dbReference type="PROSITE" id="PS00022">
    <property type="entry name" value="EGF_1"/>
    <property type="match status" value="1"/>
</dbReference>
<dbReference type="PANTHER" id="PTHR47333">
    <property type="entry name" value="VON WILLEBRAND FACTOR C AND EGF DOMAIN-CONTAINING PROTEIN"/>
    <property type="match status" value="1"/>
</dbReference>
<evidence type="ECO:0000256" key="16">
    <source>
        <dbReference type="SAM" id="SignalP"/>
    </source>
</evidence>
<evidence type="ECO:0000256" key="8">
    <source>
        <dbReference type="ARBA" id="ARBA00022729"/>
    </source>
</evidence>
<keyword evidence="9" id="KW-0677">Repeat</keyword>
<feature type="signal peptide" evidence="16">
    <location>
        <begin position="1"/>
        <end position="24"/>
    </location>
</feature>
<keyword evidence="10" id="KW-0106">Calcium</keyword>
<feature type="domain" description="EGF-like" evidence="17">
    <location>
        <begin position="1299"/>
        <end position="1339"/>
    </location>
</feature>
<keyword evidence="12" id="KW-0325">Glycoprotein</keyword>
<feature type="domain" description="TB" evidence="18">
    <location>
        <begin position="933"/>
        <end position="984"/>
    </location>
</feature>
<dbReference type="FunFam" id="3.90.290.10:FF:000003">
    <property type="entry name" value="Fibrillin 3"/>
    <property type="match status" value="1"/>
</dbReference>
<dbReference type="PROSITE" id="PS00010">
    <property type="entry name" value="ASX_HYDROXYL"/>
    <property type="match status" value="37"/>
</dbReference>
<evidence type="ECO:0000256" key="6">
    <source>
        <dbReference type="ARBA" id="ARBA00022553"/>
    </source>
</evidence>
<feature type="domain" description="EGF-like" evidence="17">
    <location>
        <begin position="2416"/>
        <end position="2452"/>
    </location>
</feature>
<feature type="domain" description="EGF-like" evidence="17">
    <location>
        <begin position="1908"/>
        <end position="1949"/>
    </location>
</feature>
<dbReference type="PROSITE" id="PS51364">
    <property type="entry name" value="TB"/>
    <property type="match status" value="9"/>
</dbReference>
<dbReference type="FunFam" id="2.10.25.10:FF:000133">
    <property type="entry name" value="Fibrillin 3"/>
    <property type="match status" value="1"/>
</dbReference>
<evidence type="ECO:0000256" key="5">
    <source>
        <dbReference type="ARBA" id="ARBA00022536"/>
    </source>
</evidence>
<keyword evidence="7" id="KW-0372">Hormone</keyword>
<feature type="disulfide bond" evidence="14">
    <location>
        <begin position="171"/>
        <end position="180"/>
    </location>
</feature>
<feature type="domain" description="EGF-like" evidence="17">
    <location>
        <begin position="1423"/>
        <end position="1459"/>
    </location>
</feature>
<dbReference type="InterPro" id="IPR001881">
    <property type="entry name" value="EGF-like_Ca-bd_dom"/>
</dbReference>
<dbReference type="FunFam" id="3.90.290.10:FF:000009">
    <property type="entry name" value="Fibrillin 2"/>
    <property type="match status" value="1"/>
</dbReference>
<feature type="domain" description="EGF-like" evidence="17">
    <location>
        <begin position="1950"/>
        <end position="1989"/>
    </location>
</feature>
<dbReference type="FunFam" id="2.10.25.10:FF:000008">
    <property type="entry name" value="Signal peptide, CUB domain, EGF-like 2"/>
    <property type="match status" value="1"/>
</dbReference>
<feature type="domain" description="TB" evidence="18">
    <location>
        <begin position="187"/>
        <end position="230"/>
    </location>
</feature>
<feature type="domain" description="EGF-like" evidence="17">
    <location>
        <begin position="2139"/>
        <end position="2178"/>
    </location>
</feature>
<dbReference type="PIRSF" id="PIRSF036312">
    <property type="entry name" value="Fibrillin"/>
    <property type="match status" value="1"/>
</dbReference>
<dbReference type="InterPro" id="IPR049388">
    <property type="entry name" value="FBN_EGF_N"/>
</dbReference>
<comment type="subcellular location">
    <subcellularLocation>
        <location evidence="1">Secreted</location>
        <location evidence="1">Extracellular space</location>
        <location evidence="1">Extracellular matrix</location>
    </subcellularLocation>
</comment>
<dbReference type="InterPro" id="IPR009030">
    <property type="entry name" value="Growth_fac_rcpt_cys_sf"/>
</dbReference>
<dbReference type="GO" id="GO:0005179">
    <property type="term" value="F:hormone activity"/>
    <property type="evidence" value="ECO:0007669"/>
    <property type="project" value="UniProtKB-KW"/>
</dbReference>
<dbReference type="Gene3D" id="2.10.25.10">
    <property type="entry name" value="Laminin"/>
    <property type="match status" value="41"/>
</dbReference>
<dbReference type="FunFam" id="2.10.25.10:FF:000049">
    <property type="entry name" value="Fibrillin 2"/>
    <property type="match status" value="1"/>
</dbReference>
<evidence type="ECO:0000259" key="18">
    <source>
        <dbReference type="PROSITE" id="PS51364"/>
    </source>
</evidence>
<keyword evidence="20" id="KW-1185">Reference proteome</keyword>
<dbReference type="PROSITE" id="PS01186">
    <property type="entry name" value="EGF_2"/>
    <property type="match status" value="24"/>
</dbReference>
<dbReference type="GO" id="GO:0001527">
    <property type="term" value="C:microfibril"/>
    <property type="evidence" value="ECO:0007669"/>
    <property type="project" value="UniProtKB-ARBA"/>
</dbReference>
<dbReference type="Gene3D" id="3.90.290.10">
    <property type="entry name" value="TGF-beta binding (TB) domain"/>
    <property type="match status" value="9"/>
</dbReference>
<feature type="region of interest" description="Disordered" evidence="15">
    <location>
        <begin position="30"/>
        <end position="52"/>
    </location>
</feature>
<feature type="domain" description="EGF-like" evidence="17">
    <location>
        <begin position="1381"/>
        <end position="1417"/>
    </location>
</feature>
<dbReference type="GeneTree" id="ENSGT00950000183158"/>
<feature type="domain" description="TB" evidence="18">
    <location>
        <begin position="2310"/>
        <end position="2363"/>
    </location>
</feature>
<dbReference type="SMART" id="SM00179">
    <property type="entry name" value="EGF_CA"/>
    <property type="match status" value="39"/>
</dbReference>
<dbReference type="PROSITE" id="PS50026">
    <property type="entry name" value="EGF_3"/>
    <property type="match status" value="36"/>
</dbReference>
<feature type="domain" description="EGF-like" evidence="17">
    <location>
        <begin position="586"/>
        <end position="626"/>
    </location>
</feature>
<feature type="domain" description="EGF-like" evidence="17">
    <location>
        <begin position="149"/>
        <end position="181"/>
    </location>
</feature>
<evidence type="ECO:0000313" key="20">
    <source>
        <dbReference type="Proteomes" id="UP000007635"/>
    </source>
</evidence>
<feature type="disulfide bond" evidence="14">
    <location>
        <begin position="2103"/>
        <end position="2113"/>
    </location>
</feature>
<evidence type="ECO:0000256" key="10">
    <source>
        <dbReference type="ARBA" id="ARBA00022837"/>
    </source>
</evidence>
<dbReference type="FunFam" id="2.10.25.10:FF:000044">
    <property type="entry name" value="Fibrillin 2"/>
    <property type="match status" value="1"/>
</dbReference>
<feature type="domain" description="TB" evidence="18">
    <location>
        <begin position="1671"/>
        <end position="1726"/>
    </location>
</feature>
<keyword evidence="4" id="KW-0272">Extracellular matrix</keyword>
<reference evidence="19" key="3">
    <citation type="submission" date="2025-09" db="UniProtKB">
        <authorList>
            <consortium name="Ensembl"/>
        </authorList>
    </citation>
    <scope>IDENTIFICATION</scope>
</reference>
<dbReference type="FunFam" id="2.10.25.10:FF:000003">
    <property type="entry name" value="fibrillin-1 isoform X1"/>
    <property type="match status" value="17"/>
</dbReference>
<dbReference type="SMART" id="SM00181">
    <property type="entry name" value="EGF"/>
    <property type="match status" value="42"/>
</dbReference>
<dbReference type="Pfam" id="PF07645">
    <property type="entry name" value="EGF_CA"/>
    <property type="match status" value="36"/>
</dbReference>
<evidence type="ECO:0000256" key="1">
    <source>
        <dbReference type="ARBA" id="ARBA00004498"/>
    </source>
</evidence>
<evidence type="ECO:0000256" key="14">
    <source>
        <dbReference type="PROSITE-ProRule" id="PRU00076"/>
    </source>
</evidence>
<dbReference type="FunFam" id="3.90.290.10:FF:000007">
    <property type="entry name" value="Fibrillin 2"/>
    <property type="match status" value="1"/>
</dbReference>
<dbReference type="PANTHER" id="PTHR47333:SF5">
    <property type="entry name" value="FIBRILLIN-3"/>
    <property type="match status" value="1"/>
</dbReference>
<dbReference type="GO" id="GO:0005509">
    <property type="term" value="F:calcium ion binding"/>
    <property type="evidence" value="ECO:0007669"/>
    <property type="project" value="InterPro"/>
</dbReference>
<feature type="domain" description="EGF-like" evidence="17">
    <location>
        <begin position="2099"/>
        <end position="2138"/>
    </location>
</feature>
<dbReference type="FunFam" id="3.90.290.10:FF:000020">
    <property type="entry name" value="Fibrillin-1"/>
    <property type="match status" value="1"/>
</dbReference>
<comment type="similarity">
    <text evidence="2">Belongs to the fibrillin family.</text>
</comment>
<feature type="domain" description="EGF-like" evidence="17">
    <location>
        <begin position="700"/>
        <end position="741"/>
    </location>
</feature>
<feature type="disulfide bond" evidence="14">
    <location>
        <begin position="153"/>
        <end position="163"/>
    </location>
</feature>
<dbReference type="GO" id="GO:0030855">
    <property type="term" value="P:epithelial cell differentiation"/>
    <property type="evidence" value="ECO:0007669"/>
    <property type="project" value="UniProtKB-ARBA"/>
</dbReference>
<evidence type="ECO:0000256" key="12">
    <source>
        <dbReference type="ARBA" id="ARBA00023180"/>
    </source>
</evidence>
<dbReference type="Pfam" id="PF00683">
    <property type="entry name" value="TB"/>
    <property type="match status" value="9"/>
</dbReference>
<dbReference type="FunFam" id="2.10.25.10:FF:000097">
    <property type="entry name" value="Fibrillin 2"/>
    <property type="match status" value="1"/>
</dbReference>
<feature type="domain" description="EGF-like" evidence="17">
    <location>
        <begin position="1257"/>
        <end position="1294"/>
    </location>
</feature>
<feature type="domain" description="EGF-like" evidence="17">
    <location>
        <begin position="1744"/>
        <end position="1785"/>
    </location>
</feature>
<dbReference type="FunFam" id="2.10.25.10:FF:000010">
    <property type="entry name" value="Pro-epidermal growth factor"/>
    <property type="match status" value="2"/>
</dbReference>